<dbReference type="PANTHER" id="PTHR22935">
    <property type="entry name" value="PENICILLIN-BINDING PROTEIN"/>
    <property type="match status" value="1"/>
</dbReference>
<accession>A0A167HGZ6</accession>
<proteinExistence type="inferred from homology"/>
<keyword evidence="2" id="KW-0472">Membrane</keyword>
<feature type="transmembrane region" description="Helical" evidence="2">
    <location>
        <begin position="20"/>
        <end position="39"/>
    </location>
</feature>
<keyword evidence="2" id="KW-1133">Transmembrane helix</keyword>
<dbReference type="AlphaFoldDB" id="A0A167HGZ6"/>
<dbReference type="EMBL" id="KV417320">
    <property type="protein sequence ID" value="KZO91613.1"/>
    <property type="molecule type" value="Genomic_DNA"/>
</dbReference>
<dbReference type="Gene3D" id="3.40.710.10">
    <property type="entry name" value="DD-peptidase/beta-lactamase superfamily"/>
    <property type="match status" value="1"/>
</dbReference>
<dbReference type="InterPro" id="IPR012338">
    <property type="entry name" value="Beta-lactam/transpept-like"/>
</dbReference>
<evidence type="ECO:0000313" key="5">
    <source>
        <dbReference type="Proteomes" id="UP000076738"/>
    </source>
</evidence>
<keyword evidence="2" id="KW-0812">Transmembrane</keyword>
<organism evidence="4 5">
    <name type="scientific">Calocera viscosa (strain TUFC12733)</name>
    <dbReference type="NCBI Taxonomy" id="1330018"/>
    <lineage>
        <taxon>Eukaryota</taxon>
        <taxon>Fungi</taxon>
        <taxon>Dikarya</taxon>
        <taxon>Basidiomycota</taxon>
        <taxon>Agaricomycotina</taxon>
        <taxon>Dacrymycetes</taxon>
        <taxon>Dacrymycetales</taxon>
        <taxon>Dacrymycetaceae</taxon>
        <taxon>Calocera</taxon>
    </lineage>
</organism>
<dbReference type="STRING" id="1330018.A0A167HGZ6"/>
<dbReference type="InterPro" id="IPR051478">
    <property type="entry name" value="Beta-lactamase-like_AB/R"/>
</dbReference>
<evidence type="ECO:0000313" key="4">
    <source>
        <dbReference type="EMBL" id="KZO91613.1"/>
    </source>
</evidence>
<protein>
    <submittedName>
        <fullName evidence="4">Beta-lactamase/transpeptidase-like protein</fullName>
    </submittedName>
</protein>
<dbReference type="SUPFAM" id="SSF56601">
    <property type="entry name" value="beta-lactamase/transpeptidase-like"/>
    <property type="match status" value="1"/>
</dbReference>
<sequence>MGKQEEILGQYSATPRRKRWLSISKVFSLVLLAFLAAWYSTHDIPSVEIFAAKLPDCHTPLPPIQFYGPLDLQHPALIRAGRQLERAVQSRFKKGTLDSINIAIVTAEGSIWELSLGAQRANETDPLKRGEVNRDSIYRVASVSKLFTMVETLILQQKGVLKLDDPITRFFPNFTYIPYGCSAKDNCEPVEPITLRQLATHMSGIARDLPAGEAVNWPQDQSGGGPPPINGLPFPTTKAVLASIANTSLIAAPYTVPIYSNTGWSLLGACNVAANRLFGDDPSPSTHWELLKRDVLDPLGFNGTYFLANDENKARIAIGSAVPEEVDLDFLDWSNPAGGQMTSLHDLINLMQSVLEPNTPGAVLTPYTLREWIRPFHAFGDDYNEIGAAWEILKIPDSYGIKQRIYQKYGNLASFHSAFAINPEAGFGVALLTTAAESQTLAIVQDAFKAFQPAFDRIRAEKAMRMFGGPWELPASRTRKASQAKITFKQGSLLVEKLALNGTDILELLARKRGSRGRLWWTGGDEFRVGVDNPGFEGGCFGQFADLDEVGRKRGTPINTIRFTGPASHRSLVAPAAGITLRRKL</sequence>
<feature type="domain" description="Beta-lactamase-related" evidence="3">
    <location>
        <begin position="86"/>
        <end position="440"/>
    </location>
</feature>
<reference evidence="4 5" key="1">
    <citation type="journal article" date="2016" name="Mol. Biol. Evol.">
        <title>Comparative Genomics of Early-Diverging Mushroom-Forming Fungi Provides Insights into the Origins of Lignocellulose Decay Capabilities.</title>
        <authorList>
            <person name="Nagy L.G."/>
            <person name="Riley R."/>
            <person name="Tritt A."/>
            <person name="Adam C."/>
            <person name="Daum C."/>
            <person name="Floudas D."/>
            <person name="Sun H."/>
            <person name="Yadav J.S."/>
            <person name="Pangilinan J."/>
            <person name="Larsson K.H."/>
            <person name="Matsuura K."/>
            <person name="Barry K."/>
            <person name="Labutti K."/>
            <person name="Kuo R."/>
            <person name="Ohm R.A."/>
            <person name="Bhattacharya S.S."/>
            <person name="Shirouzu T."/>
            <person name="Yoshinaga Y."/>
            <person name="Martin F.M."/>
            <person name="Grigoriev I.V."/>
            <person name="Hibbett D.S."/>
        </authorList>
    </citation>
    <scope>NUCLEOTIDE SEQUENCE [LARGE SCALE GENOMIC DNA]</scope>
    <source>
        <strain evidence="4 5">TUFC12733</strain>
    </source>
</reference>
<dbReference type="InterPro" id="IPR001466">
    <property type="entry name" value="Beta-lactam-related"/>
</dbReference>
<keyword evidence="5" id="KW-1185">Reference proteome</keyword>
<evidence type="ECO:0000259" key="3">
    <source>
        <dbReference type="Pfam" id="PF00144"/>
    </source>
</evidence>
<comment type="similarity">
    <text evidence="1">Belongs to the beta-lactamase family.</text>
</comment>
<evidence type="ECO:0000256" key="2">
    <source>
        <dbReference type="SAM" id="Phobius"/>
    </source>
</evidence>
<dbReference type="OrthoDB" id="428260at2759"/>
<evidence type="ECO:0000256" key="1">
    <source>
        <dbReference type="ARBA" id="ARBA00038473"/>
    </source>
</evidence>
<dbReference type="Proteomes" id="UP000076738">
    <property type="component" value="Unassembled WGS sequence"/>
</dbReference>
<dbReference type="Pfam" id="PF00144">
    <property type="entry name" value="Beta-lactamase"/>
    <property type="match status" value="1"/>
</dbReference>
<gene>
    <name evidence="4" type="ORF">CALVIDRAFT_602096</name>
</gene>
<dbReference type="PANTHER" id="PTHR22935:SF95">
    <property type="entry name" value="BETA-LACTAMASE-LIKE 1-RELATED"/>
    <property type="match status" value="1"/>
</dbReference>
<name>A0A167HGZ6_CALVF</name>